<dbReference type="AlphaFoldDB" id="A0A8J5JF32"/>
<protein>
    <submittedName>
        <fullName evidence="1">Uncharacterized protein</fullName>
    </submittedName>
</protein>
<evidence type="ECO:0000313" key="1">
    <source>
        <dbReference type="EMBL" id="KAG7156495.1"/>
    </source>
</evidence>
<proteinExistence type="predicted"/>
<dbReference type="EMBL" id="JAHLQT010039062">
    <property type="protein sequence ID" value="KAG7156495.1"/>
    <property type="molecule type" value="Genomic_DNA"/>
</dbReference>
<accession>A0A8J5JF32</accession>
<name>A0A8J5JF32_HOMAM</name>
<feature type="non-terminal residue" evidence="1">
    <location>
        <position position="1"/>
    </location>
</feature>
<sequence>MEGDGILAQIRSKYHSMRLVESRRCNEVRNLLTAVMLNHGEWEVQYGIALRTEQYMRRYRLKYGSYSSCSSTVQYSTVQYGIMMVYCVSSAFEHINMSYEVCQ</sequence>
<comment type="caution">
    <text evidence="1">The sequence shown here is derived from an EMBL/GenBank/DDBJ whole genome shotgun (WGS) entry which is preliminary data.</text>
</comment>
<keyword evidence="2" id="KW-1185">Reference proteome</keyword>
<gene>
    <name evidence="1" type="ORF">Hamer_G006457</name>
</gene>
<organism evidence="1 2">
    <name type="scientific">Homarus americanus</name>
    <name type="common">American lobster</name>
    <dbReference type="NCBI Taxonomy" id="6706"/>
    <lineage>
        <taxon>Eukaryota</taxon>
        <taxon>Metazoa</taxon>
        <taxon>Ecdysozoa</taxon>
        <taxon>Arthropoda</taxon>
        <taxon>Crustacea</taxon>
        <taxon>Multicrustacea</taxon>
        <taxon>Malacostraca</taxon>
        <taxon>Eumalacostraca</taxon>
        <taxon>Eucarida</taxon>
        <taxon>Decapoda</taxon>
        <taxon>Pleocyemata</taxon>
        <taxon>Astacidea</taxon>
        <taxon>Nephropoidea</taxon>
        <taxon>Nephropidae</taxon>
        <taxon>Homarus</taxon>
    </lineage>
</organism>
<evidence type="ECO:0000313" key="2">
    <source>
        <dbReference type="Proteomes" id="UP000747542"/>
    </source>
</evidence>
<dbReference type="Proteomes" id="UP000747542">
    <property type="component" value="Unassembled WGS sequence"/>
</dbReference>
<reference evidence="1" key="1">
    <citation type="journal article" date="2021" name="Sci. Adv.">
        <title>The American lobster genome reveals insights on longevity, neural, and immune adaptations.</title>
        <authorList>
            <person name="Polinski J.M."/>
            <person name="Zimin A.V."/>
            <person name="Clark K.F."/>
            <person name="Kohn A.B."/>
            <person name="Sadowski N."/>
            <person name="Timp W."/>
            <person name="Ptitsyn A."/>
            <person name="Khanna P."/>
            <person name="Romanova D.Y."/>
            <person name="Williams P."/>
            <person name="Greenwood S.J."/>
            <person name="Moroz L.L."/>
            <person name="Walt D.R."/>
            <person name="Bodnar A.G."/>
        </authorList>
    </citation>
    <scope>NUCLEOTIDE SEQUENCE</scope>
    <source>
        <strain evidence="1">GMGI-L3</strain>
    </source>
</reference>